<dbReference type="PANTHER" id="PTHR43156:SF2">
    <property type="entry name" value="STAGE II SPORULATION PROTEIN E"/>
    <property type="match status" value="1"/>
</dbReference>
<dbReference type="SMART" id="SM00331">
    <property type="entry name" value="PP2C_SIG"/>
    <property type="match status" value="1"/>
</dbReference>
<evidence type="ECO:0000313" key="6">
    <source>
        <dbReference type="Proteomes" id="UP000649739"/>
    </source>
</evidence>
<evidence type="ECO:0000256" key="3">
    <source>
        <dbReference type="SAM" id="MobiDB-lite"/>
    </source>
</evidence>
<feature type="compositionally biased region" description="Gly residues" evidence="3">
    <location>
        <begin position="1"/>
        <end position="15"/>
    </location>
</feature>
<dbReference type="PANTHER" id="PTHR43156">
    <property type="entry name" value="STAGE II SPORULATION PROTEIN E-RELATED"/>
    <property type="match status" value="1"/>
</dbReference>
<evidence type="ECO:0000259" key="4">
    <source>
        <dbReference type="PROSITE" id="PS50110"/>
    </source>
</evidence>
<reference evidence="5" key="1">
    <citation type="journal article" date="2014" name="Int. J. Syst. Evol. Microbiol.">
        <title>Complete genome sequence of Corynebacterium casei LMG S-19264T (=DSM 44701T), isolated from a smear-ripened cheese.</title>
        <authorList>
            <consortium name="US DOE Joint Genome Institute (JGI-PGF)"/>
            <person name="Walter F."/>
            <person name="Albersmeier A."/>
            <person name="Kalinowski J."/>
            <person name="Ruckert C."/>
        </authorList>
    </citation>
    <scope>NUCLEOTIDE SEQUENCE</scope>
    <source>
        <strain evidence="5">JCM 3090</strain>
    </source>
</reference>
<dbReference type="Proteomes" id="UP000649739">
    <property type="component" value="Unassembled WGS sequence"/>
</dbReference>
<keyword evidence="6" id="KW-1185">Reference proteome</keyword>
<dbReference type="InterPro" id="IPR001789">
    <property type="entry name" value="Sig_transdc_resp-reg_receiver"/>
</dbReference>
<keyword evidence="1" id="KW-0378">Hydrolase</keyword>
<dbReference type="AlphaFoldDB" id="A0A8J3B616"/>
<reference evidence="5" key="2">
    <citation type="submission" date="2020-09" db="EMBL/GenBank/DDBJ databases">
        <authorList>
            <person name="Sun Q."/>
            <person name="Ohkuma M."/>
        </authorList>
    </citation>
    <scope>NUCLEOTIDE SEQUENCE</scope>
    <source>
        <strain evidence="5">JCM 3090</strain>
    </source>
</reference>
<comment type="caution">
    <text evidence="5">The sequence shown here is derived from an EMBL/GenBank/DDBJ whole genome shotgun (WGS) entry which is preliminary data.</text>
</comment>
<dbReference type="SUPFAM" id="SSF81606">
    <property type="entry name" value="PP2C-like"/>
    <property type="match status" value="1"/>
</dbReference>
<accession>A0A8J3B616</accession>
<dbReference type="Pfam" id="PF00072">
    <property type="entry name" value="Response_reg"/>
    <property type="match status" value="1"/>
</dbReference>
<keyword evidence="2" id="KW-0597">Phosphoprotein</keyword>
<dbReference type="EMBL" id="BMQB01000001">
    <property type="protein sequence ID" value="GGJ74815.1"/>
    <property type="molecule type" value="Genomic_DNA"/>
</dbReference>
<evidence type="ECO:0000256" key="1">
    <source>
        <dbReference type="ARBA" id="ARBA00022801"/>
    </source>
</evidence>
<protein>
    <recommendedName>
        <fullName evidence="4">Response regulatory domain-containing protein</fullName>
    </recommendedName>
</protein>
<dbReference type="PROSITE" id="PS50110">
    <property type="entry name" value="RESPONSE_REGULATORY"/>
    <property type="match status" value="1"/>
</dbReference>
<dbReference type="Gene3D" id="3.40.50.2300">
    <property type="match status" value="1"/>
</dbReference>
<feature type="region of interest" description="Disordered" evidence="3">
    <location>
        <begin position="1"/>
        <end position="25"/>
    </location>
</feature>
<feature type="modified residue" description="4-aspartylphosphate" evidence="2">
    <location>
        <position position="75"/>
    </location>
</feature>
<dbReference type="Gene3D" id="3.60.40.10">
    <property type="entry name" value="PPM-type phosphatase domain"/>
    <property type="match status" value="1"/>
</dbReference>
<dbReference type="Pfam" id="PF07228">
    <property type="entry name" value="SpoIIE"/>
    <property type="match status" value="1"/>
</dbReference>
<organism evidence="5 6">
    <name type="scientific">Pilimelia anulata</name>
    <dbReference type="NCBI Taxonomy" id="53371"/>
    <lineage>
        <taxon>Bacteria</taxon>
        <taxon>Bacillati</taxon>
        <taxon>Actinomycetota</taxon>
        <taxon>Actinomycetes</taxon>
        <taxon>Micromonosporales</taxon>
        <taxon>Micromonosporaceae</taxon>
        <taxon>Pilimelia</taxon>
    </lineage>
</organism>
<gene>
    <name evidence="5" type="ORF">GCM10010123_00940</name>
</gene>
<feature type="domain" description="Response regulatory" evidence="4">
    <location>
        <begin position="26"/>
        <end position="143"/>
    </location>
</feature>
<sequence length="535" mass="55398">MIPGGGPDMIPGGGPDPAADEPAGGRVLVVDDSPAKRYVLVNWLLRAGFAVDEAATGGGALAALGRRAVDAVVLDVRLPDMSGFEVCRAIKSDPALASIPVIHVSAHAVDVVDRTHGLNHGADGYLVEPIDPGEFLASVRSVLRYYRARQRAELLADRLGQLARVTLDLNSATGLPALLAGAVRGAAAIFDSTAAVALEGADGSWTASTIAGPRAEPVPAPAPPVTAASVAVGVTVGPLPAGAWPGAAGPDEPLLVATARLRSDRCAARIAVPASVAAAESVLNQLAQALAGAAEAQRSYDQEHRIAITFQRSLLPQRLPRPAGLDLAVRYLPASSDAEVGGDFYELAMIDGQLVVAIGDVTGHSLHAATIMGELRHALRAYAVEGHPPEEVLDRLNDLLCTLLPDESATLCLLTLDPATGAVRLANAGHMPPLLLPAGEPGRYVVHPGTLLGLRTRRPPDLRLTLPPGATLLLYTDGLVERRGAVIDEGLDSLAEVAAAVDGDLDAFCARLLRDMHTADVDDDIAIVALRRHGA</sequence>
<dbReference type="InterPro" id="IPR001932">
    <property type="entry name" value="PPM-type_phosphatase-like_dom"/>
</dbReference>
<dbReference type="GO" id="GO:0000160">
    <property type="term" value="P:phosphorelay signal transduction system"/>
    <property type="evidence" value="ECO:0007669"/>
    <property type="project" value="InterPro"/>
</dbReference>
<feature type="compositionally biased region" description="Low complexity" evidence="3">
    <location>
        <begin position="16"/>
        <end position="25"/>
    </location>
</feature>
<dbReference type="SMART" id="SM00448">
    <property type="entry name" value="REC"/>
    <property type="match status" value="1"/>
</dbReference>
<evidence type="ECO:0000256" key="2">
    <source>
        <dbReference type="PROSITE-ProRule" id="PRU00169"/>
    </source>
</evidence>
<dbReference type="InterPro" id="IPR036457">
    <property type="entry name" value="PPM-type-like_dom_sf"/>
</dbReference>
<proteinExistence type="predicted"/>
<dbReference type="SUPFAM" id="SSF52172">
    <property type="entry name" value="CheY-like"/>
    <property type="match status" value="1"/>
</dbReference>
<dbReference type="GO" id="GO:0016791">
    <property type="term" value="F:phosphatase activity"/>
    <property type="evidence" value="ECO:0007669"/>
    <property type="project" value="TreeGrafter"/>
</dbReference>
<dbReference type="InterPro" id="IPR052016">
    <property type="entry name" value="Bact_Sigma-Reg"/>
</dbReference>
<name>A0A8J3B616_9ACTN</name>
<evidence type="ECO:0000313" key="5">
    <source>
        <dbReference type="EMBL" id="GGJ74815.1"/>
    </source>
</evidence>
<dbReference type="InterPro" id="IPR011006">
    <property type="entry name" value="CheY-like_superfamily"/>
</dbReference>